<evidence type="ECO:0000313" key="2">
    <source>
        <dbReference type="EMBL" id="KAJ3211425.1"/>
    </source>
</evidence>
<feature type="transmembrane region" description="Helical" evidence="1">
    <location>
        <begin position="135"/>
        <end position="152"/>
    </location>
</feature>
<keyword evidence="1" id="KW-0472">Membrane</keyword>
<accession>A0AAD5TWG2</accession>
<dbReference type="EMBL" id="JADGJW010000835">
    <property type="protein sequence ID" value="KAJ3211425.1"/>
    <property type="molecule type" value="Genomic_DNA"/>
</dbReference>
<dbReference type="AlphaFoldDB" id="A0AAD5TWG2"/>
<feature type="transmembrane region" description="Helical" evidence="1">
    <location>
        <begin position="361"/>
        <end position="379"/>
    </location>
</feature>
<sequence length="473" mass="53684">AICNGGTDILAMKNFWSDSKLAATRPRLFHCNGASCCDNTDGCKLDDTCIENSSGPLCESCSPGMARWSAECFDCDRPNITYFAILIITVLFVAFFFMFISGYGFSVSGIASMSPSVVINFVSNNFTKCLAPFRGPVIVITAVIFYFCAFFWRNEVKKGNSFILKLHSYLPSRLQNKTMESFNASLLEILLFVFEPLFENAISVFDCRLISLEGENVRVLDSYPDVICYHGSHIPLIILAVILLSLMILFPFFLMRLIYKSRISDIKMLQEEEEIKEGKKIRNSNNSIESLHFIHVIIREYKPQYPYWISADLVIKMTLVTVSVLSSYLGDLVHAHSMFFTLIIYVVLVKNNFYKRDIENNCNVLFSSSLLGVAGIGILQTSHCRFENIVCDNGKIAGFSRLTVWQHIFTFMPLTVLGCRILINCWNLLCQKISQKKKRKLMNRIDVENNIEEKRGKLDTELVVDVTDESSSS</sequence>
<proteinExistence type="predicted"/>
<keyword evidence="3" id="KW-1185">Reference proteome</keyword>
<evidence type="ECO:0000256" key="1">
    <source>
        <dbReference type="SAM" id="Phobius"/>
    </source>
</evidence>
<gene>
    <name evidence="2" type="ORF">HK099_008004</name>
</gene>
<dbReference type="PANTHER" id="PTHR11319:SF35">
    <property type="entry name" value="OUTER MEMBRANE PROTEIN PMPC-RELATED"/>
    <property type="match status" value="1"/>
</dbReference>
<feature type="transmembrane region" description="Helical" evidence="1">
    <location>
        <begin position="408"/>
        <end position="430"/>
    </location>
</feature>
<reference evidence="2" key="1">
    <citation type="submission" date="2020-05" db="EMBL/GenBank/DDBJ databases">
        <title>Phylogenomic resolution of chytrid fungi.</title>
        <authorList>
            <person name="Stajich J.E."/>
            <person name="Amses K."/>
            <person name="Simmons R."/>
            <person name="Seto K."/>
            <person name="Myers J."/>
            <person name="Bonds A."/>
            <person name="Quandt C.A."/>
            <person name="Barry K."/>
            <person name="Liu P."/>
            <person name="Grigoriev I."/>
            <person name="Longcore J.E."/>
            <person name="James T.Y."/>
        </authorList>
    </citation>
    <scope>NUCLEOTIDE SEQUENCE</scope>
    <source>
        <strain evidence="2">JEL0476</strain>
    </source>
</reference>
<feature type="transmembrane region" description="Helical" evidence="1">
    <location>
        <begin position="80"/>
        <end position="99"/>
    </location>
</feature>
<feature type="transmembrane region" description="Helical" evidence="1">
    <location>
        <begin position="234"/>
        <end position="259"/>
    </location>
</feature>
<name>A0AAD5TWG2_9FUNG</name>
<evidence type="ECO:0000313" key="3">
    <source>
        <dbReference type="Proteomes" id="UP001211065"/>
    </source>
</evidence>
<protein>
    <submittedName>
        <fullName evidence="2">Uncharacterized protein</fullName>
    </submittedName>
</protein>
<dbReference type="Proteomes" id="UP001211065">
    <property type="component" value="Unassembled WGS sequence"/>
</dbReference>
<dbReference type="PANTHER" id="PTHR11319">
    <property type="entry name" value="G PROTEIN-COUPLED RECEPTOR-RELATED"/>
    <property type="match status" value="1"/>
</dbReference>
<comment type="caution">
    <text evidence="2">The sequence shown here is derived from an EMBL/GenBank/DDBJ whole genome shotgun (WGS) entry which is preliminary data.</text>
</comment>
<keyword evidence="1" id="KW-0812">Transmembrane</keyword>
<feature type="non-terminal residue" evidence="2">
    <location>
        <position position="1"/>
    </location>
</feature>
<feature type="transmembrane region" description="Helical" evidence="1">
    <location>
        <begin position="332"/>
        <end position="349"/>
    </location>
</feature>
<keyword evidence="1" id="KW-1133">Transmembrane helix</keyword>
<organism evidence="2 3">
    <name type="scientific">Clydaea vesicula</name>
    <dbReference type="NCBI Taxonomy" id="447962"/>
    <lineage>
        <taxon>Eukaryota</taxon>
        <taxon>Fungi</taxon>
        <taxon>Fungi incertae sedis</taxon>
        <taxon>Chytridiomycota</taxon>
        <taxon>Chytridiomycota incertae sedis</taxon>
        <taxon>Chytridiomycetes</taxon>
        <taxon>Lobulomycetales</taxon>
        <taxon>Lobulomycetaceae</taxon>
        <taxon>Clydaea</taxon>
    </lineage>
</organism>